<keyword evidence="1" id="KW-0521">NADP</keyword>
<dbReference type="CDD" id="cd05282">
    <property type="entry name" value="ETR_like"/>
    <property type="match status" value="1"/>
</dbReference>
<dbReference type="Pfam" id="PF08240">
    <property type="entry name" value="ADH_N"/>
    <property type="match status" value="1"/>
</dbReference>
<keyword evidence="5" id="KW-1185">Reference proteome</keyword>
<dbReference type="InterPro" id="IPR013154">
    <property type="entry name" value="ADH-like_N"/>
</dbReference>
<evidence type="ECO:0000256" key="1">
    <source>
        <dbReference type="ARBA" id="ARBA00022857"/>
    </source>
</evidence>
<organism evidence="4 5">
    <name type="scientific">Herbiconiux aconitum</name>
    <dbReference type="NCBI Taxonomy" id="2970913"/>
    <lineage>
        <taxon>Bacteria</taxon>
        <taxon>Bacillati</taxon>
        <taxon>Actinomycetota</taxon>
        <taxon>Actinomycetes</taxon>
        <taxon>Micrococcales</taxon>
        <taxon>Microbacteriaceae</taxon>
        <taxon>Herbiconiux</taxon>
    </lineage>
</organism>
<dbReference type="InterPro" id="IPR036291">
    <property type="entry name" value="NAD(P)-bd_dom_sf"/>
</dbReference>
<dbReference type="SUPFAM" id="SSF51735">
    <property type="entry name" value="NAD(P)-binding Rossmann-fold domains"/>
    <property type="match status" value="1"/>
</dbReference>
<dbReference type="Proteomes" id="UP001165584">
    <property type="component" value="Unassembled WGS sequence"/>
</dbReference>
<gene>
    <name evidence="4" type="ORF">N1027_06255</name>
</gene>
<dbReference type="RefSeq" id="WP_259506240.1">
    <property type="nucleotide sequence ID" value="NZ_JANLCM010000001.1"/>
</dbReference>
<dbReference type="PANTHER" id="PTHR48106:SF2">
    <property type="entry name" value="ZN2+-BINDING DEHYDROGENASE"/>
    <property type="match status" value="1"/>
</dbReference>
<name>A0ABT2GR27_9MICO</name>
<dbReference type="InterPro" id="IPR020843">
    <property type="entry name" value="ER"/>
</dbReference>
<evidence type="ECO:0000313" key="4">
    <source>
        <dbReference type="EMBL" id="MCS5717735.1"/>
    </source>
</evidence>
<dbReference type="InterPro" id="IPR011032">
    <property type="entry name" value="GroES-like_sf"/>
</dbReference>
<sequence>MKALQIEKYGDPAEVLQLVELPEPDAPEAGEVTVQVLYAPLNHHDLFFIQGFLAPRDLPTVPGNEGIGRVVAAGAGVDGVTVGDLIVFPLLSGTWRERLNVAAAGMFPLPAADLEQLSMLGSNTPTAGLILSEFAEVKKGDWVAQDSANGGVGRNFIALAKLRGLRSINIVRSEESAAEVLAAGGDIAVVHGADTASRLRAEIGDERVAVAADSLGGDVAATLVELLSPGGAIVSYGNVSGEGVDGNSPVVVDKGITVAGIFVGSFDYATKVAPIVREAAPLVQDGSLATPIAAVYGLEHIQEAIVHLTRGGKILLRISK</sequence>
<dbReference type="PANTHER" id="PTHR48106">
    <property type="entry name" value="QUINONE OXIDOREDUCTASE PIG3-RELATED"/>
    <property type="match status" value="1"/>
</dbReference>
<keyword evidence="2" id="KW-0560">Oxidoreductase</keyword>
<dbReference type="Pfam" id="PF00107">
    <property type="entry name" value="ADH_zinc_N"/>
    <property type="match status" value="1"/>
</dbReference>
<feature type="domain" description="Enoyl reductase (ER)" evidence="3">
    <location>
        <begin position="11"/>
        <end position="316"/>
    </location>
</feature>
<dbReference type="Gene3D" id="3.40.50.720">
    <property type="entry name" value="NAD(P)-binding Rossmann-like Domain"/>
    <property type="match status" value="1"/>
</dbReference>
<evidence type="ECO:0000256" key="2">
    <source>
        <dbReference type="ARBA" id="ARBA00023002"/>
    </source>
</evidence>
<evidence type="ECO:0000259" key="3">
    <source>
        <dbReference type="SMART" id="SM00829"/>
    </source>
</evidence>
<protein>
    <submittedName>
        <fullName evidence="4">Zinc-dependent alcohol dehydrogenase family protein</fullName>
    </submittedName>
</protein>
<dbReference type="SMART" id="SM00829">
    <property type="entry name" value="PKS_ER"/>
    <property type="match status" value="1"/>
</dbReference>
<evidence type="ECO:0000313" key="5">
    <source>
        <dbReference type="Proteomes" id="UP001165584"/>
    </source>
</evidence>
<proteinExistence type="predicted"/>
<reference evidence="4" key="1">
    <citation type="submission" date="2022-08" db="EMBL/GenBank/DDBJ databases">
        <authorList>
            <person name="Deng Y."/>
            <person name="Han X.-F."/>
            <person name="Zhang Y.-Q."/>
        </authorList>
    </citation>
    <scope>NUCLEOTIDE SEQUENCE</scope>
    <source>
        <strain evidence="4">CPCC 205763</strain>
    </source>
</reference>
<accession>A0ABT2GR27</accession>
<dbReference type="Gene3D" id="3.90.180.10">
    <property type="entry name" value="Medium-chain alcohol dehydrogenases, catalytic domain"/>
    <property type="match status" value="1"/>
</dbReference>
<dbReference type="SUPFAM" id="SSF50129">
    <property type="entry name" value="GroES-like"/>
    <property type="match status" value="1"/>
</dbReference>
<comment type="caution">
    <text evidence="4">The sequence shown here is derived from an EMBL/GenBank/DDBJ whole genome shotgun (WGS) entry which is preliminary data.</text>
</comment>
<dbReference type="EMBL" id="JANLCM010000001">
    <property type="protein sequence ID" value="MCS5717735.1"/>
    <property type="molecule type" value="Genomic_DNA"/>
</dbReference>
<dbReference type="InterPro" id="IPR013149">
    <property type="entry name" value="ADH-like_C"/>
</dbReference>